<evidence type="ECO:0000313" key="2">
    <source>
        <dbReference type="Proteomes" id="UP000805193"/>
    </source>
</evidence>
<evidence type="ECO:0000313" key="1">
    <source>
        <dbReference type="EMBL" id="KAG0410521.1"/>
    </source>
</evidence>
<organism evidence="1 2">
    <name type="scientific">Ixodes persulcatus</name>
    <name type="common">Taiga tick</name>
    <dbReference type="NCBI Taxonomy" id="34615"/>
    <lineage>
        <taxon>Eukaryota</taxon>
        <taxon>Metazoa</taxon>
        <taxon>Ecdysozoa</taxon>
        <taxon>Arthropoda</taxon>
        <taxon>Chelicerata</taxon>
        <taxon>Arachnida</taxon>
        <taxon>Acari</taxon>
        <taxon>Parasitiformes</taxon>
        <taxon>Ixodida</taxon>
        <taxon>Ixodoidea</taxon>
        <taxon>Ixodidae</taxon>
        <taxon>Ixodinae</taxon>
        <taxon>Ixodes</taxon>
    </lineage>
</organism>
<gene>
    <name evidence="1" type="ORF">HPB47_012379</name>
</gene>
<dbReference type="Proteomes" id="UP000805193">
    <property type="component" value="Unassembled WGS sequence"/>
</dbReference>
<name>A0AC60NU09_IXOPE</name>
<proteinExistence type="predicted"/>
<sequence>MTYDVSSTSSAADKDRSPRANRSPIDISKRSGVEKRFTEQSSRTQEPRHRAVLSRRREESFVPSALERGENPFGSLPWAPSDDDDDHGPRRSEGECGGERREKGLRYLRSTGGRPARQASLAAALSRARRAGLWRYSIKVASPPPRPDGFSIRDAQWPPGAYKGTRAACARGQPGVGGRTATGHACSQRVARRRSHRQRRLHQEPGRAAIDGILEGRVFSVRATGRSRISADQKKTVFFPPHDATIQNTGGAGC</sequence>
<keyword evidence="2" id="KW-1185">Reference proteome</keyword>
<accession>A0AC60NU09</accession>
<protein>
    <submittedName>
        <fullName evidence="1">Uncharacterized protein</fullName>
    </submittedName>
</protein>
<dbReference type="EMBL" id="JABSTQ010011516">
    <property type="protein sequence ID" value="KAG0410521.1"/>
    <property type="molecule type" value="Genomic_DNA"/>
</dbReference>
<reference evidence="1 2" key="1">
    <citation type="journal article" date="2020" name="Cell">
        <title>Large-Scale Comparative Analyses of Tick Genomes Elucidate Their Genetic Diversity and Vector Capacities.</title>
        <authorList>
            <consortium name="Tick Genome and Microbiome Consortium (TIGMIC)"/>
            <person name="Jia N."/>
            <person name="Wang J."/>
            <person name="Shi W."/>
            <person name="Du L."/>
            <person name="Sun Y."/>
            <person name="Zhan W."/>
            <person name="Jiang J.F."/>
            <person name="Wang Q."/>
            <person name="Zhang B."/>
            <person name="Ji P."/>
            <person name="Bell-Sakyi L."/>
            <person name="Cui X.M."/>
            <person name="Yuan T.T."/>
            <person name="Jiang B.G."/>
            <person name="Yang W.F."/>
            <person name="Lam T.T."/>
            <person name="Chang Q.C."/>
            <person name="Ding S.J."/>
            <person name="Wang X.J."/>
            <person name="Zhu J.G."/>
            <person name="Ruan X.D."/>
            <person name="Zhao L."/>
            <person name="Wei J.T."/>
            <person name="Ye R.Z."/>
            <person name="Que T.C."/>
            <person name="Du C.H."/>
            <person name="Zhou Y.H."/>
            <person name="Cheng J.X."/>
            <person name="Dai P.F."/>
            <person name="Guo W.B."/>
            <person name="Han X.H."/>
            <person name="Huang E.J."/>
            <person name="Li L.F."/>
            <person name="Wei W."/>
            <person name="Gao Y.C."/>
            <person name="Liu J.Z."/>
            <person name="Shao H.Z."/>
            <person name="Wang X."/>
            <person name="Wang C.C."/>
            <person name="Yang T.C."/>
            <person name="Huo Q.B."/>
            <person name="Li W."/>
            <person name="Chen H.Y."/>
            <person name="Chen S.E."/>
            <person name="Zhou L.G."/>
            <person name="Ni X.B."/>
            <person name="Tian J.H."/>
            <person name="Sheng Y."/>
            <person name="Liu T."/>
            <person name="Pan Y.S."/>
            <person name="Xia L.Y."/>
            <person name="Li J."/>
            <person name="Zhao F."/>
            <person name="Cao W.C."/>
        </authorList>
    </citation>
    <scope>NUCLEOTIDE SEQUENCE [LARGE SCALE GENOMIC DNA]</scope>
    <source>
        <strain evidence="1">Iper-2018</strain>
    </source>
</reference>
<comment type="caution">
    <text evidence="1">The sequence shown here is derived from an EMBL/GenBank/DDBJ whole genome shotgun (WGS) entry which is preliminary data.</text>
</comment>